<keyword evidence="2" id="KW-0812">Transmembrane</keyword>
<protein>
    <recommendedName>
        <fullName evidence="5">AB hydrolase-1 domain-containing protein</fullName>
    </recommendedName>
</protein>
<dbReference type="Gene3D" id="3.40.50.1820">
    <property type="entry name" value="alpha/beta hydrolase"/>
    <property type="match status" value="1"/>
</dbReference>
<keyword evidence="2" id="KW-0472">Membrane</keyword>
<evidence type="ECO:0008006" key="5">
    <source>
        <dbReference type="Google" id="ProtNLM"/>
    </source>
</evidence>
<dbReference type="PANTHER" id="PTHR37471:SF1">
    <property type="entry name" value="AB HYDROLASE-1 DOMAIN-CONTAINING PROTEIN"/>
    <property type="match status" value="1"/>
</dbReference>
<dbReference type="Proteomes" id="UP000664859">
    <property type="component" value="Unassembled WGS sequence"/>
</dbReference>
<dbReference type="AlphaFoldDB" id="A0A836CPD8"/>
<dbReference type="EMBL" id="JAFCMP010000002">
    <property type="protein sequence ID" value="KAG5192759.1"/>
    <property type="molecule type" value="Genomic_DNA"/>
</dbReference>
<dbReference type="OrthoDB" id="6431331at2759"/>
<evidence type="ECO:0000256" key="2">
    <source>
        <dbReference type="SAM" id="Phobius"/>
    </source>
</evidence>
<evidence type="ECO:0000256" key="1">
    <source>
        <dbReference type="SAM" id="MobiDB-lite"/>
    </source>
</evidence>
<dbReference type="SUPFAM" id="SSF53474">
    <property type="entry name" value="alpha/beta-Hydrolases"/>
    <property type="match status" value="1"/>
</dbReference>
<feature type="transmembrane region" description="Helical" evidence="2">
    <location>
        <begin position="192"/>
        <end position="212"/>
    </location>
</feature>
<dbReference type="InterPro" id="IPR029058">
    <property type="entry name" value="AB_hydrolase_fold"/>
</dbReference>
<organism evidence="3 4">
    <name type="scientific">Tribonema minus</name>
    <dbReference type="NCBI Taxonomy" id="303371"/>
    <lineage>
        <taxon>Eukaryota</taxon>
        <taxon>Sar</taxon>
        <taxon>Stramenopiles</taxon>
        <taxon>Ochrophyta</taxon>
        <taxon>PX clade</taxon>
        <taxon>Xanthophyceae</taxon>
        <taxon>Tribonematales</taxon>
        <taxon>Tribonemataceae</taxon>
        <taxon>Tribonema</taxon>
    </lineage>
</organism>
<accession>A0A836CPD8</accession>
<sequence length="424" mass="46901">MVEKQNVVIEADERLNSESGNAYQFLDLWFPGASSLSEVGRDELVSWLAWAFFGKTVEEIKAEGPDAADELEALTQEIETSVATRGVKLPKGSTGVTVRRLNLDPVTSKHRPFIYYACTLIMDTAAGIAIRAAGFRRYSLGNIWYYVREAPKQQPQQHVTNFNGNFNRNSSAPLDSSSSAQQSSSAPLPPLIFVHGVGMGLATYIFFVLKLVRGVTSTSDSTSTRQRRIMLIELPHVSLKLGQENVPSVSEFVATAEAAIQRHGFGPSRWIGHSLGTCLVGAFLKAKPHLVHSVVLIDPVCFLLWEVDILENFCYRQPSTAMQDIIHYHMSQELFISHFFHRHFWWYESVLFASDIPTAMSADVFISEIDEISRASAIVPYLAASAAQPERQGRLVVHELKGEGHGGWIVRPPSQATIVAAISG</sequence>
<feature type="compositionally biased region" description="Low complexity" evidence="1">
    <location>
        <begin position="170"/>
        <end position="182"/>
    </location>
</feature>
<keyword evidence="4" id="KW-1185">Reference proteome</keyword>
<gene>
    <name evidence="3" type="ORF">JKP88DRAFT_274703</name>
</gene>
<keyword evidence="2" id="KW-1133">Transmembrane helix</keyword>
<comment type="caution">
    <text evidence="3">The sequence shown here is derived from an EMBL/GenBank/DDBJ whole genome shotgun (WGS) entry which is preliminary data.</text>
</comment>
<name>A0A836CPD8_9STRA</name>
<reference evidence="3" key="1">
    <citation type="submission" date="2021-02" db="EMBL/GenBank/DDBJ databases">
        <title>First Annotated Genome of the Yellow-green Alga Tribonema minus.</title>
        <authorList>
            <person name="Mahan K.M."/>
        </authorList>
    </citation>
    <scope>NUCLEOTIDE SEQUENCE</scope>
    <source>
        <strain evidence="3">UTEX B ZZ1240</strain>
    </source>
</reference>
<feature type="region of interest" description="Disordered" evidence="1">
    <location>
        <begin position="157"/>
        <end position="182"/>
    </location>
</feature>
<evidence type="ECO:0000313" key="3">
    <source>
        <dbReference type="EMBL" id="KAG5192759.1"/>
    </source>
</evidence>
<dbReference type="PANTHER" id="PTHR37471">
    <property type="entry name" value="UNNAMED PRODUCT"/>
    <property type="match status" value="1"/>
</dbReference>
<evidence type="ECO:0000313" key="4">
    <source>
        <dbReference type="Proteomes" id="UP000664859"/>
    </source>
</evidence>
<feature type="transmembrane region" description="Helical" evidence="2">
    <location>
        <begin position="113"/>
        <end position="134"/>
    </location>
</feature>
<proteinExistence type="predicted"/>
<feature type="compositionally biased region" description="Polar residues" evidence="1">
    <location>
        <begin position="157"/>
        <end position="169"/>
    </location>
</feature>